<dbReference type="KEGG" id="hpk:Hprae_1370"/>
<protein>
    <submittedName>
        <fullName evidence="1">Uncharacterized protein</fullName>
    </submittedName>
</protein>
<reference evidence="2" key="1">
    <citation type="submission" date="2010-10" db="EMBL/GenBank/DDBJ databases">
        <title>The complete genome of Halanaerobium praevalens DSM 2228.</title>
        <authorList>
            <consortium name="US DOE Joint Genome Institute (JGI-PGF)"/>
            <person name="Lucas S."/>
            <person name="Copeland A."/>
            <person name="Lapidus A."/>
            <person name="Glavina del Rio T."/>
            <person name="Dalin E."/>
            <person name="Tice H."/>
            <person name="Bruce D."/>
            <person name="Goodwin L."/>
            <person name="Pitluck S."/>
            <person name="Kyrpides N."/>
            <person name="Mavromatis K."/>
            <person name="Ivanova N."/>
            <person name="Ovchinnikova G."/>
            <person name="Chertkov O."/>
            <person name="Detter J.C."/>
            <person name="Han C."/>
            <person name="Larimer F."/>
            <person name="Land M."/>
            <person name="Hauser L."/>
            <person name="Markowitz V."/>
            <person name="Cheng J.-F."/>
            <person name="Hugenholtz P."/>
            <person name="Woyke T."/>
            <person name="Wu D."/>
            <person name="Tindall B."/>
            <person name="Pomrenke H.G."/>
            <person name="Brambilla E."/>
            <person name="Klenk H.-P."/>
            <person name="Eisen J.A."/>
        </authorList>
    </citation>
    <scope>NUCLEOTIDE SEQUENCE [LARGE SCALE GENOMIC DNA]</scope>
    <source>
        <strain evidence="2">ATCC 33744 / DSM 2228 / GSL</strain>
    </source>
</reference>
<dbReference type="eggNOG" id="ENOG5032UB9">
    <property type="taxonomic scope" value="Bacteria"/>
</dbReference>
<name>E3DN84_HALPG</name>
<gene>
    <name evidence="1" type="ordered locus">Hprae_1370</name>
</gene>
<dbReference type="AlphaFoldDB" id="E3DN84"/>
<dbReference type="RefSeq" id="WP_014553528.1">
    <property type="nucleotide sequence ID" value="NC_017455.1"/>
</dbReference>
<dbReference type="STRING" id="572479.Hprae_1370"/>
<dbReference type="EMBL" id="CP002175">
    <property type="protein sequence ID" value="ADO77503.1"/>
    <property type="molecule type" value="Genomic_DNA"/>
</dbReference>
<sequence>MFQDGFPVNLREDLYKVIKQIPTKTYNDVSIGTTEEIIKYYQNGHLIEFPYRMYFDDIPDDNIEELSITQKMILHCIYSRNCDGFVRQKHIELLLNMNYAVWTIPYIIKLCDEYVIEILETIYNK</sequence>
<evidence type="ECO:0000313" key="1">
    <source>
        <dbReference type="EMBL" id="ADO77503.1"/>
    </source>
</evidence>
<reference evidence="1 2" key="2">
    <citation type="journal article" date="2011" name="Stand. Genomic Sci.">
        <title>Complete genome sequence of the extremely halophilic Halanaerobium praevalens type strain (GSL).</title>
        <authorList>
            <person name="Ivanova N."/>
            <person name="Sikorski J."/>
            <person name="Chertkov O."/>
            <person name="Nolan M."/>
            <person name="Lucas S."/>
            <person name="Hammon N."/>
            <person name="Deshpande S."/>
            <person name="Cheng J.F."/>
            <person name="Tapia R."/>
            <person name="Han C."/>
            <person name="Goodwin L."/>
            <person name="Pitluck S."/>
            <person name="Huntemann M."/>
            <person name="Liolios K."/>
            <person name="Pagani I."/>
            <person name="Mavromatis K."/>
            <person name="Ovchinikova G."/>
            <person name="Pati A."/>
            <person name="Chen A."/>
            <person name="Palaniappan K."/>
            <person name="Land M."/>
            <person name="Hauser L."/>
            <person name="Brambilla E.M."/>
            <person name="Kannan K.P."/>
            <person name="Rohde M."/>
            <person name="Tindall B.J."/>
            <person name="Goker M."/>
            <person name="Detter J.C."/>
            <person name="Woyke T."/>
            <person name="Bristow J."/>
            <person name="Eisen J.A."/>
            <person name="Markowitz V."/>
            <person name="Hugenholtz P."/>
            <person name="Kyrpides N.C."/>
            <person name="Klenk H.P."/>
            <person name="Lapidus A."/>
        </authorList>
    </citation>
    <scope>NUCLEOTIDE SEQUENCE [LARGE SCALE GENOMIC DNA]</scope>
    <source>
        <strain evidence="2">ATCC 33744 / DSM 2228 / GSL</strain>
    </source>
</reference>
<evidence type="ECO:0000313" key="2">
    <source>
        <dbReference type="Proteomes" id="UP000006866"/>
    </source>
</evidence>
<keyword evidence="2" id="KW-1185">Reference proteome</keyword>
<proteinExistence type="predicted"/>
<accession>E3DN84</accession>
<dbReference type="Proteomes" id="UP000006866">
    <property type="component" value="Chromosome"/>
</dbReference>
<organism evidence="1 2">
    <name type="scientific">Halanaerobium praevalens (strain ATCC 33744 / DSM 2228 / GSL)</name>
    <dbReference type="NCBI Taxonomy" id="572479"/>
    <lineage>
        <taxon>Bacteria</taxon>
        <taxon>Bacillati</taxon>
        <taxon>Bacillota</taxon>
        <taxon>Clostridia</taxon>
        <taxon>Halanaerobiales</taxon>
        <taxon>Halanaerobiaceae</taxon>
        <taxon>Halanaerobium</taxon>
    </lineage>
</organism>
<dbReference type="HOGENOM" id="CLU_1989526_0_0_9"/>
<dbReference type="PATRIC" id="fig|572479.3.peg.1387"/>
<dbReference type="OrthoDB" id="3578967at2"/>